<organism evidence="1 2">
    <name type="scientific">Persea americana</name>
    <name type="common">Avocado</name>
    <dbReference type="NCBI Taxonomy" id="3435"/>
    <lineage>
        <taxon>Eukaryota</taxon>
        <taxon>Viridiplantae</taxon>
        <taxon>Streptophyta</taxon>
        <taxon>Embryophyta</taxon>
        <taxon>Tracheophyta</taxon>
        <taxon>Spermatophyta</taxon>
        <taxon>Magnoliopsida</taxon>
        <taxon>Magnoliidae</taxon>
        <taxon>Laurales</taxon>
        <taxon>Lauraceae</taxon>
        <taxon>Persea</taxon>
    </lineage>
</organism>
<gene>
    <name evidence="1" type="ORF">MRB53_004393</name>
</gene>
<dbReference type="Proteomes" id="UP001234297">
    <property type="component" value="Chromosome 2"/>
</dbReference>
<name>A0ACC2MAI6_PERAE</name>
<accession>A0ACC2MAI6</accession>
<comment type="caution">
    <text evidence="1">The sequence shown here is derived from an EMBL/GenBank/DDBJ whole genome shotgun (WGS) entry which is preliminary data.</text>
</comment>
<proteinExistence type="predicted"/>
<protein>
    <submittedName>
        <fullName evidence="1">Uncharacterized protein</fullName>
    </submittedName>
</protein>
<reference evidence="1 2" key="1">
    <citation type="journal article" date="2022" name="Hortic Res">
        <title>A haplotype resolved chromosomal level avocado genome allows analysis of novel avocado genes.</title>
        <authorList>
            <person name="Nath O."/>
            <person name="Fletcher S.J."/>
            <person name="Hayward A."/>
            <person name="Shaw L.M."/>
            <person name="Masouleh A.K."/>
            <person name="Furtado A."/>
            <person name="Henry R.J."/>
            <person name="Mitter N."/>
        </authorList>
    </citation>
    <scope>NUCLEOTIDE SEQUENCE [LARGE SCALE GENOMIC DNA]</scope>
    <source>
        <strain evidence="2">cv. Hass</strain>
    </source>
</reference>
<keyword evidence="2" id="KW-1185">Reference proteome</keyword>
<dbReference type="EMBL" id="CM056810">
    <property type="protein sequence ID" value="KAJ8642645.1"/>
    <property type="molecule type" value="Genomic_DNA"/>
</dbReference>
<evidence type="ECO:0000313" key="1">
    <source>
        <dbReference type="EMBL" id="KAJ8642645.1"/>
    </source>
</evidence>
<evidence type="ECO:0000313" key="2">
    <source>
        <dbReference type="Proteomes" id="UP001234297"/>
    </source>
</evidence>
<sequence length="433" mass="48135">MTFLPLRFIPFDTFLLSSVINSVSRPLSSSSLSSCLPNPTLRNPRIGRSPHIHRDQVHAHSSYYFACPRDRCIKYRREDSKQANNYENEKFPKDRAESNQKGSKFPAANNEPPKAPPTIDVPALSLDELKEKTDNFGSKSLIGEGSYGRVYYANLNSGKAVAIKKLDVSSEPEPNAEFLTQVSIVSRLKHENLVELLGYCVEGNERVLGYEFATMGSLHDILHGRKGVQGAQPGPTLDWMQRVRIAVDGAKGLEYLHEKVQPSVIHRDVRSSNVLLFEDFRAKIADFNISNQAPDMAARLHSTRVLGTFGYHAPEYAMTGQLTQKSDVYSFGVVLLELLTGRKPVDHTMPRGQQSLVTWATPRLSEDKVKQCVDPKLKGEYPPKGVAKLAAVAALCVQYESEFRPNMSIVVKALQPLLTQKPPAPKPDPAPET</sequence>